<proteinExistence type="predicted"/>
<name>A0A1B1KEX5_RHOOP</name>
<dbReference type="PROSITE" id="PS50893">
    <property type="entry name" value="ABC_TRANSPORTER_2"/>
    <property type="match status" value="1"/>
</dbReference>
<dbReference type="PANTHER" id="PTHR42788">
    <property type="entry name" value="TAURINE IMPORT ATP-BINDING PROTEIN-RELATED"/>
    <property type="match status" value="1"/>
</dbReference>
<evidence type="ECO:0000313" key="5">
    <source>
        <dbReference type="EMBL" id="ANS31150.1"/>
    </source>
</evidence>
<gene>
    <name evidence="5" type="ORF">R1CP_32635</name>
</gene>
<organism evidence="5 6">
    <name type="scientific">Rhodococcus opacus</name>
    <name type="common">Nocardia opaca</name>
    <dbReference type="NCBI Taxonomy" id="37919"/>
    <lineage>
        <taxon>Bacteria</taxon>
        <taxon>Bacillati</taxon>
        <taxon>Actinomycetota</taxon>
        <taxon>Actinomycetes</taxon>
        <taxon>Mycobacteriales</taxon>
        <taxon>Nocardiaceae</taxon>
        <taxon>Rhodococcus</taxon>
    </lineage>
</organism>
<evidence type="ECO:0000313" key="6">
    <source>
        <dbReference type="Proteomes" id="UP000186108"/>
    </source>
</evidence>
<dbReference type="InterPro" id="IPR017871">
    <property type="entry name" value="ABC_transporter-like_CS"/>
</dbReference>
<dbReference type="PATRIC" id="fig|37919.13.peg.6835"/>
<dbReference type="AlphaFoldDB" id="A0A1B1KEX5"/>
<keyword evidence="2" id="KW-0547">Nucleotide-binding</keyword>
<feature type="domain" description="ABC transporter" evidence="4">
    <location>
        <begin position="26"/>
        <end position="258"/>
    </location>
</feature>
<dbReference type="InterPro" id="IPR003593">
    <property type="entry name" value="AAA+_ATPase"/>
</dbReference>
<evidence type="ECO:0000256" key="3">
    <source>
        <dbReference type="ARBA" id="ARBA00022840"/>
    </source>
</evidence>
<dbReference type="EMBL" id="CP009111">
    <property type="protein sequence ID" value="ANS31150.1"/>
    <property type="molecule type" value="Genomic_DNA"/>
</dbReference>
<protein>
    <submittedName>
        <fullName evidence="5">ABC transporter ATP-binding subunit</fullName>
        <ecNumber evidence="5">3.6.3.-</ecNumber>
    </submittedName>
</protein>
<dbReference type="CDD" id="cd03293">
    <property type="entry name" value="ABC_NrtD_SsuB_transporters"/>
    <property type="match status" value="1"/>
</dbReference>
<sequence length="283" mass="31168">MTATPARAPETVTWTGLEPEHASTVLEVRRLKKNYGSGDAIARILADVTFDVQAGEFVCVVGPSGSGKTTLLRSIAGLQAPTDGAVIFEGDTVTEPPRKMAVIFQDYSRSLLPWMTVAANVELPMRNKFDKAERYRRVEEVLVSVGLAGKGDLYPWQMSGGMQQRAAIARGIAYQPDVLLMDEPFAAVDAQTRIELEDLVLRVRQDYKTTVLFVTHDIDEAVYLADRVIVLSGAPTSVTENIGVDLPRPRNQFETKALPRYAEIRNHVFGLIQRAKSHASVGR</sequence>
<dbReference type="PROSITE" id="PS00211">
    <property type="entry name" value="ABC_TRANSPORTER_1"/>
    <property type="match status" value="1"/>
</dbReference>
<dbReference type="Proteomes" id="UP000186108">
    <property type="component" value="Chromosome"/>
</dbReference>
<evidence type="ECO:0000256" key="2">
    <source>
        <dbReference type="ARBA" id="ARBA00022741"/>
    </source>
</evidence>
<dbReference type="PANTHER" id="PTHR42788:SF19">
    <property type="entry name" value="ALIPHATIC SULFONATES IMPORT ATP-BINDING PROTEIN SSUB 2"/>
    <property type="match status" value="1"/>
</dbReference>
<dbReference type="GO" id="GO:0005524">
    <property type="term" value="F:ATP binding"/>
    <property type="evidence" value="ECO:0007669"/>
    <property type="project" value="UniProtKB-KW"/>
</dbReference>
<evidence type="ECO:0000256" key="1">
    <source>
        <dbReference type="ARBA" id="ARBA00022448"/>
    </source>
</evidence>
<dbReference type="InterPro" id="IPR003439">
    <property type="entry name" value="ABC_transporter-like_ATP-bd"/>
</dbReference>
<dbReference type="SMART" id="SM00382">
    <property type="entry name" value="AAA"/>
    <property type="match status" value="1"/>
</dbReference>
<dbReference type="Gene3D" id="3.40.50.300">
    <property type="entry name" value="P-loop containing nucleotide triphosphate hydrolases"/>
    <property type="match status" value="1"/>
</dbReference>
<dbReference type="InterPro" id="IPR050166">
    <property type="entry name" value="ABC_transporter_ATP-bind"/>
</dbReference>
<dbReference type="SUPFAM" id="SSF52540">
    <property type="entry name" value="P-loop containing nucleoside triphosphate hydrolases"/>
    <property type="match status" value="1"/>
</dbReference>
<dbReference type="InterPro" id="IPR027417">
    <property type="entry name" value="P-loop_NTPase"/>
</dbReference>
<keyword evidence="5" id="KW-0378">Hydrolase</keyword>
<evidence type="ECO:0000259" key="4">
    <source>
        <dbReference type="PROSITE" id="PS50893"/>
    </source>
</evidence>
<keyword evidence="3 5" id="KW-0067">ATP-binding</keyword>
<accession>A0A1B1KEX5</accession>
<keyword evidence="1" id="KW-0813">Transport</keyword>
<dbReference type="EC" id="3.6.3.-" evidence="5"/>
<dbReference type="RefSeq" id="WP_081315443.1">
    <property type="nucleotide sequence ID" value="NZ_CP009111.1"/>
</dbReference>
<dbReference type="Pfam" id="PF00005">
    <property type="entry name" value="ABC_tran"/>
    <property type="match status" value="1"/>
</dbReference>
<reference evidence="5 6" key="1">
    <citation type="submission" date="2014-07" db="EMBL/GenBank/DDBJ databases">
        <authorList>
            <person name="Zhang J.E."/>
            <person name="Yang H."/>
            <person name="Guo J."/>
            <person name="Deng Z."/>
            <person name="Luo H."/>
            <person name="Luo M."/>
            <person name="Zhao B."/>
        </authorList>
    </citation>
    <scope>NUCLEOTIDE SEQUENCE [LARGE SCALE GENOMIC DNA]</scope>
    <source>
        <strain evidence="5 6">1CP</strain>
    </source>
</reference>
<dbReference type="GO" id="GO:0016887">
    <property type="term" value="F:ATP hydrolysis activity"/>
    <property type="evidence" value="ECO:0007669"/>
    <property type="project" value="InterPro"/>
</dbReference>